<dbReference type="Proteomes" id="UP001343698">
    <property type="component" value="Unassembled WGS sequence"/>
</dbReference>
<accession>A0A5B2TQN8</accession>
<proteinExistence type="predicted"/>
<dbReference type="AlphaFoldDB" id="A0A5B2TQN8"/>
<dbReference type="InterPro" id="IPR029058">
    <property type="entry name" value="AB_hydrolase_fold"/>
</dbReference>
<comment type="caution">
    <text evidence="3">The sequence shown here is derived from an EMBL/GenBank/DDBJ whole genome shotgun (WGS) entry which is preliminary data.</text>
</comment>
<evidence type="ECO:0000313" key="6">
    <source>
        <dbReference type="Proteomes" id="UP001343698"/>
    </source>
</evidence>
<organism evidence="3 5">
    <name type="scientific">Maribacter flavus</name>
    <dbReference type="NCBI Taxonomy" id="1658664"/>
    <lineage>
        <taxon>Bacteria</taxon>
        <taxon>Pseudomonadati</taxon>
        <taxon>Bacteroidota</taxon>
        <taxon>Flavobacteriia</taxon>
        <taxon>Flavobacteriales</taxon>
        <taxon>Flavobacteriaceae</taxon>
        <taxon>Maribacter</taxon>
    </lineage>
</organism>
<evidence type="ECO:0000313" key="3">
    <source>
        <dbReference type="EMBL" id="KAA2216842.1"/>
    </source>
</evidence>
<dbReference type="Proteomes" id="UP000323188">
    <property type="component" value="Unassembled WGS sequence"/>
</dbReference>
<reference evidence="4 6" key="2">
    <citation type="submission" date="2024-01" db="EMBL/GenBank/DDBJ databases">
        <title>Maribacter spp. originated from different algae showed divergent polysaccharides utilization ability.</title>
        <authorList>
            <person name="Wang H."/>
            <person name="Wu Y."/>
        </authorList>
    </citation>
    <scope>NUCLEOTIDE SEQUENCE [LARGE SCALE GENOMIC DNA]</scope>
    <source>
        <strain evidence="4 6">KPT27_14</strain>
    </source>
</reference>
<feature type="chain" id="PRO_5022729853" evidence="1">
    <location>
        <begin position="21"/>
        <end position="261"/>
    </location>
</feature>
<dbReference type="RefSeq" id="WP_154918974.1">
    <property type="nucleotide sequence ID" value="NZ_JAZDDF010000005.1"/>
</dbReference>
<dbReference type="EMBL" id="VUOE01000002">
    <property type="protein sequence ID" value="KAA2216842.1"/>
    <property type="molecule type" value="Genomic_DNA"/>
</dbReference>
<dbReference type="EMBL" id="JAZDDF010000005">
    <property type="protein sequence ID" value="MEE1973197.1"/>
    <property type="molecule type" value="Genomic_DNA"/>
</dbReference>
<dbReference type="SUPFAM" id="SSF53474">
    <property type="entry name" value="alpha/beta-Hydrolases"/>
    <property type="match status" value="1"/>
</dbReference>
<sequence>MKNFLFLSFAFVLCISKFSAQTNFFQSFDGTNISYTDEGFGETVLLIHGFLNSGKSWKNTKLKMDLLEKGYRVIIPDLRGCGQSDKPQEEQFYQHNAEVQDLNLLMDHLKIQHYAAIGYSRGSVVLAELLTEDERISKAVLGGMGIDFTNPNWDRRVAFANAFNGEVSEMTQGAVDYAKSINADFRSLHLQQKYQPSTSKEELGKITTEILVIAGDTDFENGNPEALSKVFKSSKLSIVPGDHNGTLKTQKFSNEILGFLR</sequence>
<keyword evidence="6" id="KW-1185">Reference proteome</keyword>
<dbReference type="InterPro" id="IPR050266">
    <property type="entry name" value="AB_hydrolase_sf"/>
</dbReference>
<feature type="signal peptide" evidence="1">
    <location>
        <begin position="1"/>
        <end position="20"/>
    </location>
</feature>
<keyword evidence="3" id="KW-0378">Hydrolase</keyword>
<evidence type="ECO:0000259" key="2">
    <source>
        <dbReference type="Pfam" id="PF00561"/>
    </source>
</evidence>
<dbReference type="GO" id="GO:0016787">
    <property type="term" value="F:hydrolase activity"/>
    <property type="evidence" value="ECO:0007669"/>
    <property type="project" value="UniProtKB-KW"/>
</dbReference>
<protein>
    <submittedName>
        <fullName evidence="3">Alpha/beta hydrolase</fullName>
    </submittedName>
</protein>
<reference evidence="3 5" key="1">
    <citation type="submission" date="2019-09" db="EMBL/GenBank/DDBJ databases">
        <authorList>
            <person name="Khan S.A."/>
            <person name="Jeon C.O."/>
            <person name="Chun B.H."/>
            <person name="Jeong S.E."/>
        </authorList>
    </citation>
    <scope>NUCLEOTIDE SEQUENCE [LARGE SCALE GENOMIC DNA]</scope>
    <source>
        <strain evidence="3 5">KCTC 42508</strain>
    </source>
</reference>
<evidence type="ECO:0000256" key="1">
    <source>
        <dbReference type="SAM" id="SignalP"/>
    </source>
</evidence>
<dbReference type="PANTHER" id="PTHR43798">
    <property type="entry name" value="MONOACYLGLYCEROL LIPASE"/>
    <property type="match status" value="1"/>
</dbReference>
<dbReference type="Pfam" id="PF00561">
    <property type="entry name" value="Abhydrolase_1"/>
    <property type="match status" value="1"/>
</dbReference>
<name>A0A5B2TQN8_9FLAO</name>
<evidence type="ECO:0000313" key="5">
    <source>
        <dbReference type="Proteomes" id="UP000323188"/>
    </source>
</evidence>
<keyword evidence="1" id="KW-0732">Signal</keyword>
<feature type="domain" description="AB hydrolase-1" evidence="2">
    <location>
        <begin position="43"/>
        <end position="143"/>
    </location>
</feature>
<dbReference type="InterPro" id="IPR000073">
    <property type="entry name" value="AB_hydrolase_1"/>
</dbReference>
<evidence type="ECO:0000313" key="4">
    <source>
        <dbReference type="EMBL" id="MEE1973197.1"/>
    </source>
</evidence>
<dbReference type="Gene3D" id="3.40.50.1820">
    <property type="entry name" value="alpha/beta hydrolase"/>
    <property type="match status" value="1"/>
</dbReference>
<gene>
    <name evidence="3" type="ORF">F0361_12695</name>
    <name evidence="4" type="ORF">V1H85_12115</name>
</gene>